<feature type="domain" description="Mitochondrial outer membrane transport complex Sam37/metaxin N-terminal" evidence="9">
    <location>
        <begin position="48"/>
        <end position="115"/>
    </location>
</feature>
<evidence type="ECO:0000256" key="1">
    <source>
        <dbReference type="ARBA" id="ARBA00004294"/>
    </source>
</evidence>
<dbReference type="Pfam" id="PF10568">
    <property type="entry name" value="Tom37"/>
    <property type="match status" value="1"/>
</dbReference>
<dbReference type="GO" id="GO:0001401">
    <property type="term" value="C:SAM complex"/>
    <property type="evidence" value="ECO:0007669"/>
    <property type="project" value="InterPro"/>
</dbReference>
<feature type="domain" description="Metaxin glutathione S-transferase" evidence="10">
    <location>
        <begin position="137"/>
        <end position="199"/>
    </location>
</feature>
<keyword evidence="3" id="KW-0813">Transport</keyword>
<name>A0A0N5ASM4_9BILA</name>
<dbReference type="InterPro" id="IPR019564">
    <property type="entry name" value="Sam37/metaxin_N"/>
</dbReference>
<evidence type="ECO:0000259" key="9">
    <source>
        <dbReference type="Pfam" id="PF10568"/>
    </source>
</evidence>
<keyword evidence="4" id="KW-1000">Mitochondrion outer membrane</keyword>
<evidence type="ECO:0000256" key="7">
    <source>
        <dbReference type="ARBA" id="ARBA00023136"/>
    </source>
</evidence>
<keyword evidence="11" id="KW-1185">Reference proteome</keyword>
<reference evidence="12" key="1">
    <citation type="submission" date="2017-02" db="UniProtKB">
        <authorList>
            <consortium name="WormBaseParasite"/>
        </authorList>
    </citation>
    <scope>IDENTIFICATION</scope>
</reference>
<dbReference type="GO" id="GO:0007005">
    <property type="term" value="P:mitochondrion organization"/>
    <property type="evidence" value="ECO:0007669"/>
    <property type="project" value="TreeGrafter"/>
</dbReference>
<evidence type="ECO:0000256" key="3">
    <source>
        <dbReference type="ARBA" id="ARBA00022448"/>
    </source>
</evidence>
<evidence type="ECO:0000256" key="4">
    <source>
        <dbReference type="ARBA" id="ARBA00022787"/>
    </source>
</evidence>
<keyword evidence="5" id="KW-0653">Protein transport</keyword>
<comment type="subcellular location">
    <subcellularLocation>
        <location evidence="1">Mitochondrion outer membrane</location>
    </subcellularLocation>
</comment>
<keyword evidence="8" id="KW-0812">Transmembrane</keyword>
<evidence type="ECO:0000256" key="2">
    <source>
        <dbReference type="ARBA" id="ARBA00009170"/>
    </source>
</evidence>
<evidence type="ECO:0000256" key="8">
    <source>
        <dbReference type="SAM" id="Phobius"/>
    </source>
</evidence>
<keyword evidence="7 8" id="KW-0472">Membrane</keyword>
<dbReference type="Pfam" id="PF17171">
    <property type="entry name" value="GST_C_6"/>
    <property type="match status" value="1"/>
</dbReference>
<dbReference type="WBParaSite" id="SMUV_0000780001-mRNA-1">
    <property type="protein sequence ID" value="SMUV_0000780001-mRNA-1"/>
    <property type="gene ID" value="SMUV_0000780001"/>
</dbReference>
<dbReference type="GO" id="GO:0015031">
    <property type="term" value="P:protein transport"/>
    <property type="evidence" value="ECO:0007669"/>
    <property type="project" value="UniProtKB-KW"/>
</dbReference>
<comment type="similarity">
    <text evidence="2">Belongs to the metaxin family.</text>
</comment>
<evidence type="ECO:0000256" key="5">
    <source>
        <dbReference type="ARBA" id="ARBA00022927"/>
    </source>
</evidence>
<sequence length="266" mass="30738">MELYIWPSEFGLPSIDPKCLQFMISSFLRYFHLIDFVFSVLVNIAFLQDVTLDSELTVAQRSEFDAYSSLMLQDFYPALIHLLWLDQWNYEVVTSQLYLNMLFFPYGIYYLEKRRKRMKAFVEAGEQSEKCILLNAMSAVTLLSAKLGDNKYFYGDKPSSLDALVFGYLAPIMKMPLPSDRLQLHLLSFANLVRFVESIISIYLPLTEDQLRQQALSRVSILFLFYFVPVRDTVLFAVAAVTLSLLFAVHTGLISFQLDDDIEETD</sequence>
<evidence type="ECO:0000256" key="6">
    <source>
        <dbReference type="ARBA" id="ARBA00023128"/>
    </source>
</evidence>
<dbReference type="AlphaFoldDB" id="A0A0N5ASM4"/>
<protein>
    <submittedName>
        <fullName evidence="12">GST_C_6 domain-containing protein</fullName>
    </submittedName>
</protein>
<dbReference type="PANTHER" id="PTHR12289">
    <property type="entry name" value="METAXIN RELATED"/>
    <property type="match status" value="1"/>
</dbReference>
<keyword evidence="6" id="KW-0496">Mitochondrion</keyword>
<dbReference type="InterPro" id="IPR036282">
    <property type="entry name" value="Glutathione-S-Trfase_C_sf"/>
</dbReference>
<feature type="transmembrane region" description="Helical" evidence="8">
    <location>
        <begin position="92"/>
        <end position="111"/>
    </location>
</feature>
<evidence type="ECO:0000313" key="12">
    <source>
        <dbReference type="WBParaSite" id="SMUV_0000780001-mRNA-1"/>
    </source>
</evidence>
<proteinExistence type="inferred from homology"/>
<dbReference type="InterPro" id="IPR033468">
    <property type="entry name" value="Metaxin_GST"/>
</dbReference>
<keyword evidence="8" id="KW-1133">Transmembrane helix</keyword>
<dbReference type="Proteomes" id="UP000046393">
    <property type="component" value="Unplaced"/>
</dbReference>
<accession>A0A0N5ASM4</accession>
<feature type="transmembrane region" description="Helical" evidence="8">
    <location>
        <begin position="27"/>
        <end position="47"/>
    </location>
</feature>
<evidence type="ECO:0000259" key="10">
    <source>
        <dbReference type="Pfam" id="PF17171"/>
    </source>
</evidence>
<dbReference type="InterPro" id="IPR050931">
    <property type="entry name" value="Mito_Protein_Transport_Metaxin"/>
</dbReference>
<dbReference type="STRING" id="451379.A0A0N5ASM4"/>
<evidence type="ECO:0000313" key="11">
    <source>
        <dbReference type="Proteomes" id="UP000046393"/>
    </source>
</evidence>
<organism evidence="11 12">
    <name type="scientific">Syphacia muris</name>
    <dbReference type="NCBI Taxonomy" id="451379"/>
    <lineage>
        <taxon>Eukaryota</taxon>
        <taxon>Metazoa</taxon>
        <taxon>Ecdysozoa</taxon>
        <taxon>Nematoda</taxon>
        <taxon>Chromadorea</taxon>
        <taxon>Rhabditida</taxon>
        <taxon>Spirurina</taxon>
        <taxon>Oxyuridomorpha</taxon>
        <taxon>Oxyuroidea</taxon>
        <taxon>Oxyuridae</taxon>
        <taxon>Syphacia</taxon>
    </lineage>
</organism>
<dbReference type="SUPFAM" id="SSF47616">
    <property type="entry name" value="GST C-terminal domain-like"/>
    <property type="match status" value="1"/>
</dbReference>
<dbReference type="PANTHER" id="PTHR12289:SF41">
    <property type="entry name" value="FAILED AXON CONNECTIONS-RELATED"/>
    <property type="match status" value="1"/>
</dbReference>
<feature type="transmembrane region" description="Helical" evidence="8">
    <location>
        <begin position="224"/>
        <end position="249"/>
    </location>
</feature>